<reference evidence="1" key="1">
    <citation type="submission" date="2020-05" db="EMBL/GenBank/DDBJ databases">
        <authorList>
            <person name="Chiriac C."/>
            <person name="Salcher M."/>
            <person name="Ghai R."/>
            <person name="Kavagutti S V."/>
        </authorList>
    </citation>
    <scope>NUCLEOTIDE SEQUENCE</scope>
</reference>
<evidence type="ECO:0000313" key="2">
    <source>
        <dbReference type="EMBL" id="CAB4193037.1"/>
    </source>
</evidence>
<protein>
    <submittedName>
        <fullName evidence="1">Uncharacterized protein</fullName>
    </submittedName>
</protein>
<dbReference type="EMBL" id="LR796916">
    <property type="protein sequence ID" value="CAB4174495.1"/>
    <property type="molecule type" value="Genomic_DNA"/>
</dbReference>
<dbReference type="EMBL" id="LR797195">
    <property type="protein sequence ID" value="CAB4193037.1"/>
    <property type="molecule type" value="Genomic_DNA"/>
</dbReference>
<organism evidence="1">
    <name type="scientific">uncultured Caudovirales phage</name>
    <dbReference type="NCBI Taxonomy" id="2100421"/>
    <lineage>
        <taxon>Viruses</taxon>
        <taxon>Duplodnaviria</taxon>
        <taxon>Heunggongvirae</taxon>
        <taxon>Uroviricota</taxon>
        <taxon>Caudoviricetes</taxon>
        <taxon>Peduoviridae</taxon>
        <taxon>Maltschvirus</taxon>
        <taxon>Maltschvirus maltsch</taxon>
    </lineage>
</organism>
<gene>
    <name evidence="2" type="ORF">UFOVP1247_9</name>
    <name evidence="1" type="ORF">UFOVP970_49</name>
</gene>
<name>A0A6J5PZ90_9CAUD</name>
<evidence type="ECO:0000313" key="1">
    <source>
        <dbReference type="EMBL" id="CAB4174495.1"/>
    </source>
</evidence>
<accession>A0A6J5PZ90</accession>
<proteinExistence type="predicted"/>
<sequence>MTLILRSRADFPEKIEEMQKMYPSKEIAMMKVDHAIDYLHKVRLYRQYTESDDMFHRQVVLHMQLKKYLENTPDWKIEPEVKPSIFSKAFNLITTWHVQVLLWTVNQFPKLFARIRKKALAKHADLKRKNLI</sequence>